<dbReference type="InterPro" id="IPR002480">
    <property type="entry name" value="DAHP_synth_2"/>
</dbReference>
<keyword evidence="3" id="KW-0464">Manganese</keyword>
<comment type="similarity">
    <text evidence="1 4">Belongs to the class-II DAHP synthase family.</text>
</comment>
<keyword evidence="4" id="KW-0028">Amino-acid biosynthesis</keyword>
<dbReference type="GO" id="GO:0008652">
    <property type="term" value="P:amino acid biosynthetic process"/>
    <property type="evidence" value="ECO:0007669"/>
    <property type="project" value="UniProtKB-KW"/>
</dbReference>
<evidence type="ECO:0000256" key="3">
    <source>
        <dbReference type="PIRSR" id="PIRSR602480-1"/>
    </source>
</evidence>
<dbReference type="UniPathway" id="UPA00053">
    <property type="reaction ID" value="UER00084"/>
</dbReference>
<evidence type="ECO:0000313" key="5">
    <source>
        <dbReference type="EMBL" id="TWG21272.1"/>
    </source>
</evidence>
<dbReference type="GO" id="GO:0003849">
    <property type="term" value="F:3-deoxy-7-phosphoheptulonate synthase activity"/>
    <property type="evidence" value="ECO:0007669"/>
    <property type="project" value="UniProtKB-EC"/>
</dbReference>
<dbReference type="Gene3D" id="3.20.20.70">
    <property type="entry name" value="Aldolase class I"/>
    <property type="match status" value="1"/>
</dbReference>
<dbReference type="EMBL" id="VIWY01000003">
    <property type="protein sequence ID" value="TWG21272.1"/>
    <property type="molecule type" value="Genomic_DNA"/>
</dbReference>
<dbReference type="AlphaFoldDB" id="A0A561WBM5"/>
<sequence>MPSPRLLAPNFEEIDAGLWRPDTWRALPAVQQPDWPDPGELAAVTDYLSGLPPLTAVGEIRALRDDLAQVAEGAAVLLQGGDCAEPLGRAAAEAARGKRGLLAALGERLAESSGRRAVTVGRIAGQFAKPRSAPTEQVGDRLLPVFRGLMVNDPAPTTAARQPDPYRLLSAYYTAKQVIEELAGAGGPLDTSHETLILEYEQALTRFDDESGEWFLRSTHLPWVGDRTRQIGGAHLHFLAGLGNPVAVKIGPDATPEDAVRICALLDPHRLPGRLTLISRMGAGRVADRLPPLVHAVAAAGHRVAWICDPMHGNTVRTGVGLKTRHLDTVVAEATGFVAAVRAGGAEPAGLHLELTAEDVTECVGGPTVPDESRLGRAYHSLCDPRLNPHQAGVVVDAVAEAMRP</sequence>
<feature type="binding site" evidence="3">
    <location>
        <position position="280"/>
    </location>
    <ligand>
        <name>phosphoenolpyruvate</name>
        <dbReference type="ChEBI" id="CHEBI:58702"/>
    </ligand>
</feature>
<reference evidence="5 6" key="1">
    <citation type="submission" date="2019-06" db="EMBL/GenBank/DDBJ databases">
        <title>Sequencing the genomes of 1000 actinobacteria strains.</title>
        <authorList>
            <person name="Klenk H.-P."/>
        </authorList>
    </citation>
    <scope>NUCLEOTIDE SEQUENCE [LARGE SCALE GENOMIC DNA]</scope>
    <source>
        <strain evidence="5 6">DSM 43866</strain>
    </source>
</reference>
<dbReference type="Pfam" id="PF01474">
    <property type="entry name" value="DAHP_synth_2"/>
    <property type="match status" value="2"/>
</dbReference>
<evidence type="ECO:0000256" key="2">
    <source>
        <dbReference type="ARBA" id="ARBA00022679"/>
    </source>
</evidence>
<accession>A0A561WBM5</accession>
<dbReference type="PANTHER" id="PTHR21337:SF0">
    <property type="entry name" value="PHOSPHO-2-DEHYDRO-3-DEOXYHEPTONATE ALDOLASE"/>
    <property type="match status" value="1"/>
</dbReference>
<comment type="cofactor">
    <cofactor evidence="3">
        <name>Mn(2+)</name>
        <dbReference type="ChEBI" id="CHEBI:29035"/>
    </cofactor>
    <cofactor evidence="3">
        <name>Co(2+)</name>
        <dbReference type="ChEBI" id="CHEBI:48828"/>
    </cofactor>
    <cofactor evidence="3">
        <name>Cd(2+)</name>
        <dbReference type="ChEBI" id="CHEBI:48775"/>
    </cofactor>
    <text evidence="3">Binds 1 divalent cation per subunit. The enzyme is active with manganese, cobalt or cadmium ions.</text>
</comment>
<evidence type="ECO:0000256" key="1">
    <source>
        <dbReference type="ARBA" id="ARBA00008911"/>
    </source>
</evidence>
<feature type="binding site" evidence="3">
    <location>
        <position position="83"/>
    </location>
    <ligand>
        <name>Mn(2+)</name>
        <dbReference type="ChEBI" id="CHEBI:29035"/>
    </ligand>
</feature>
<keyword evidence="6" id="KW-1185">Reference proteome</keyword>
<dbReference type="GO" id="GO:0009423">
    <property type="term" value="P:chorismate biosynthetic process"/>
    <property type="evidence" value="ECO:0007669"/>
    <property type="project" value="UniProtKB-UniPathway"/>
</dbReference>
<feature type="binding site" evidence="3">
    <location>
        <position position="312"/>
    </location>
    <ligand>
        <name>Mn(2+)</name>
        <dbReference type="ChEBI" id="CHEBI:29035"/>
    </ligand>
</feature>
<feature type="binding site" evidence="3">
    <location>
        <position position="249"/>
    </location>
    <ligand>
        <name>phosphoenolpyruvate</name>
        <dbReference type="ChEBI" id="CHEBI:58702"/>
    </ligand>
</feature>
<keyword evidence="4" id="KW-0057">Aromatic amino acid biosynthesis</keyword>
<proteinExistence type="inferred from homology"/>
<gene>
    <name evidence="5" type="ORF">FHX34_103810</name>
</gene>
<evidence type="ECO:0000313" key="6">
    <source>
        <dbReference type="Proteomes" id="UP000320239"/>
    </source>
</evidence>
<protein>
    <recommendedName>
        <fullName evidence="4">Phospho-2-dehydro-3-deoxyheptonate aldolase</fullName>
        <ecNumber evidence="4">2.5.1.54</ecNumber>
    </recommendedName>
</protein>
<dbReference type="Proteomes" id="UP000320239">
    <property type="component" value="Unassembled WGS sequence"/>
</dbReference>
<dbReference type="InterPro" id="IPR013785">
    <property type="entry name" value="Aldolase_TIM"/>
</dbReference>
<feature type="binding site" evidence="3">
    <location>
        <position position="354"/>
    </location>
    <ligand>
        <name>Mn(2+)</name>
        <dbReference type="ChEBI" id="CHEBI:29035"/>
    </ligand>
</feature>
<keyword evidence="3" id="KW-0170">Cobalt</keyword>
<comment type="caution">
    <text evidence="5">The sequence shown here is derived from an EMBL/GenBank/DDBJ whole genome shotgun (WGS) entry which is preliminary data.</text>
</comment>
<name>A0A561WBM5_ACTTI</name>
<dbReference type="EC" id="2.5.1.54" evidence="4"/>
<organism evidence="5 6">
    <name type="scientific">Actinoplanes teichomyceticus</name>
    <dbReference type="NCBI Taxonomy" id="1867"/>
    <lineage>
        <taxon>Bacteria</taxon>
        <taxon>Bacillati</taxon>
        <taxon>Actinomycetota</taxon>
        <taxon>Actinomycetes</taxon>
        <taxon>Micromonosporales</taxon>
        <taxon>Micromonosporaceae</taxon>
        <taxon>Actinoplanes</taxon>
    </lineage>
</organism>
<keyword evidence="3" id="KW-0104">Cadmium</keyword>
<keyword evidence="2 4" id="KW-0808">Transferase</keyword>
<dbReference type="PANTHER" id="PTHR21337">
    <property type="entry name" value="PHOSPHO-2-DEHYDRO-3-DEOXYHEPTONATE ALDOLASE 1, 2"/>
    <property type="match status" value="1"/>
</dbReference>
<evidence type="ECO:0000256" key="4">
    <source>
        <dbReference type="RuleBase" id="RU363071"/>
    </source>
</evidence>
<comment type="pathway">
    <text evidence="4">Metabolic intermediate biosynthesis; chorismate biosynthesis; chorismate from D-erythrose 4-phosphate and phosphoenolpyruvate: step 1/7.</text>
</comment>
<comment type="catalytic activity">
    <reaction evidence="4">
        <text>D-erythrose 4-phosphate + phosphoenolpyruvate + H2O = 7-phospho-2-dehydro-3-deoxy-D-arabino-heptonate + phosphate</text>
        <dbReference type="Rhea" id="RHEA:14717"/>
        <dbReference type="ChEBI" id="CHEBI:15377"/>
        <dbReference type="ChEBI" id="CHEBI:16897"/>
        <dbReference type="ChEBI" id="CHEBI:43474"/>
        <dbReference type="ChEBI" id="CHEBI:58394"/>
        <dbReference type="ChEBI" id="CHEBI:58702"/>
        <dbReference type="EC" id="2.5.1.54"/>
    </reaction>
</comment>
<feature type="binding site" evidence="3">
    <location>
        <position position="384"/>
    </location>
    <ligand>
        <name>Mn(2+)</name>
        <dbReference type="ChEBI" id="CHEBI:29035"/>
    </ligand>
</feature>
<dbReference type="GO" id="GO:0009073">
    <property type="term" value="P:aromatic amino acid family biosynthetic process"/>
    <property type="evidence" value="ECO:0007669"/>
    <property type="project" value="UniProtKB-KW"/>
</dbReference>
<dbReference type="RefSeq" id="WP_122979918.1">
    <property type="nucleotide sequence ID" value="NZ_BOMX01000160.1"/>
</dbReference>
<dbReference type="SUPFAM" id="SSF51569">
    <property type="entry name" value="Aldolase"/>
    <property type="match status" value="1"/>
</dbReference>
<feature type="binding site" evidence="3">
    <location>
        <position position="122"/>
    </location>
    <ligand>
        <name>phosphoenolpyruvate</name>
        <dbReference type="ChEBI" id="CHEBI:58702"/>
    </ligand>
</feature>
<dbReference type="OrthoDB" id="9766852at2"/>